<accession>A0A0L7M1A0</accession>
<proteinExistence type="predicted"/>
<keyword evidence="1" id="KW-1133">Transmembrane helix</keyword>
<protein>
    <submittedName>
        <fullName evidence="2">Stevor isoform troph beta</fullName>
    </submittedName>
</protein>
<sequence length="291" mass="32646">MKMYYLKLLSFTFLINVLILSYYENCQNKLYNINLIRNNTKRTTIKSRLLAQTKNHNPHYHNDPELKEIIDKLNDEAIKKYQKTHDPYEQLQELVEKRGTKTRGRHVSEPMSTLEKDLSDTYEEIFGNDSHMVKSGLYTNNDDRSDKSSICECIDTNNTKLATTKGKDKYLKHLKHRCTRGIYFCSVGSIFLTFIGLYAAKAAAVAVISPTVYEAAIQNCVSSSSFLYIFEGGSLTAALKAGGTTCATAVSADIVTPAVGAAIGCISPLWYCSFGSTYISCCTYNIIYMVI</sequence>
<keyword evidence="1" id="KW-0472">Membrane</keyword>
<evidence type="ECO:0000313" key="3">
    <source>
        <dbReference type="Proteomes" id="UP000054282"/>
    </source>
</evidence>
<evidence type="ECO:0000313" key="2">
    <source>
        <dbReference type="EMBL" id="KOB86533.1"/>
    </source>
</evidence>
<keyword evidence="1" id="KW-0812">Transmembrane</keyword>
<dbReference type="Pfam" id="PF17410">
    <property type="entry name" value="Stevor"/>
    <property type="match status" value="1"/>
</dbReference>
<organism evidence="2 3">
    <name type="scientific">Plasmodium falciparum (isolate Dd2)</name>
    <dbReference type="NCBI Taxonomy" id="57267"/>
    <lineage>
        <taxon>Eukaryota</taxon>
        <taxon>Sar</taxon>
        <taxon>Alveolata</taxon>
        <taxon>Apicomplexa</taxon>
        <taxon>Aconoidasida</taxon>
        <taxon>Haemosporida</taxon>
        <taxon>Plasmodiidae</taxon>
        <taxon>Plasmodium</taxon>
        <taxon>Plasmodium (Laverania)</taxon>
    </lineage>
</organism>
<dbReference type="AlphaFoldDB" id="A0A0L7M1A0"/>
<reference evidence="3" key="2">
    <citation type="submission" date="2006-09" db="EMBL/GenBank/DDBJ databases">
        <title>The genome sequence of Plasmodium falciparum Dd2.</title>
        <authorList>
            <consortium name="The Broad Institute Genome Sequencing Platform"/>
            <person name="Birren B."/>
            <person name="Lander E."/>
            <person name="Galagan J."/>
            <person name="Nusbaum C."/>
            <person name="Devon K."/>
            <person name="Henn M."/>
            <person name="Jaffe D."/>
            <person name="Butler J."/>
            <person name="Alvarez P."/>
            <person name="Gnerre S."/>
            <person name="Grabherr M."/>
            <person name="Kleber M."/>
            <person name="Mauceli E."/>
            <person name="Brockman W."/>
            <person name="MacCallum I.A."/>
            <person name="Rounsley S."/>
            <person name="Young S."/>
            <person name="LaButti K."/>
            <person name="Pushparaj V."/>
            <person name="DeCaprio D."/>
            <person name="Crawford M."/>
            <person name="Koehrsen M."/>
            <person name="Engels R."/>
            <person name="Montgomery P."/>
            <person name="Pearson M."/>
            <person name="Howarth C."/>
            <person name="Larson L."/>
            <person name="Luoma S."/>
            <person name="White J."/>
            <person name="Kodira C."/>
            <person name="Zeng Q."/>
            <person name="O'Leary S."/>
            <person name="Yandava C."/>
            <person name="Alvarado L."/>
            <person name="Wirth D."/>
            <person name="Volkman S."/>
            <person name="Hartl D."/>
        </authorList>
    </citation>
    <scope>NUCLEOTIDE SEQUENCE [LARGE SCALE GENOMIC DNA]</scope>
</reference>
<dbReference type="Proteomes" id="UP000054282">
    <property type="component" value="Unassembled WGS sequence"/>
</dbReference>
<dbReference type="KEGG" id="pfd:PFDG_02026"/>
<evidence type="ECO:0000256" key="1">
    <source>
        <dbReference type="SAM" id="Phobius"/>
    </source>
</evidence>
<feature type="transmembrane region" description="Helical" evidence="1">
    <location>
        <begin position="181"/>
        <end position="200"/>
    </location>
</feature>
<gene>
    <name evidence="2" type="ORF">PFDG_02026</name>
</gene>
<reference evidence="3" key="1">
    <citation type="submission" date="2006-09" db="EMBL/GenBank/DDBJ databases">
        <title>Annotation of Plasmodium falciparum Dd2.</title>
        <authorList>
            <consortium name="The Broad Institute Genome Sequencing Platform"/>
            <person name="Volkman S.K."/>
            <person name="Neafsey D.E."/>
            <person name="Dash A.P."/>
            <person name="Chitnis C.E."/>
            <person name="Hartl D.L."/>
            <person name="Young S.K."/>
            <person name="Zeng Q."/>
            <person name="Koehrsen M."/>
            <person name="Alvarado L."/>
            <person name="Berlin A."/>
            <person name="Borenstein D."/>
            <person name="Chapman S.B."/>
            <person name="Chen Z."/>
            <person name="Engels R."/>
            <person name="Freedman E."/>
            <person name="Gellesch M."/>
            <person name="Goldberg J."/>
            <person name="Griggs A."/>
            <person name="Gujja S."/>
            <person name="Heilman E.R."/>
            <person name="Heiman D.I."/>
            <person name="Howarth C."/>
            <person name="Jen D."/>
            <person name="Larson L."/>
            <person name="Mehta T."/>
            <person name="Neiman D."/>
            <person name="Park D."/>
            <person name="Pearson M."/>
            <person name="Roberts A."/>
            <person name="Saif S."/>
            <person name="Shea T."/>
            <person name="Shenoy N."/>
            <person name="Sisk P."/>
            <person name="Stolte C."/>
            <person name="Sykes S."/>
            <person name="Walk T."/>
            <person name="White J."/>
            <person name="Yandava C."/>
            <person name="Haas B."/>
            <person name="Henn M.R."/>
            <person name="Nusbaum C."/>
            <person name="Birren B."/>
        </authorList>
    </citation>
    <scope>NUCLEOTIDE SEQUENCE [LARGE SCALE GENOMIC DNA]</scope>
</reference>
<dbReference type="InterPro" id="IPR006374">
    <property type="entry name" value="VSA_Stevor"/>
</dbReference>
<dbReference type="OrthoDB" id="377935at2759"/>
<feature type="transmembrane region" description="Helical" evidence="1">
    <location>
        <begin position="6"/>
        <end position="23"/>
    </location>
</feature>
<dbReference type="OMA" id="IFHEESH"/>
<name>A0A0L7M1A0_PLAF4</name>
<dbReference type="NCBIfam" id="TIGR01478">
    <property type="entry name" value="STEVOR"/>
    <property type="match status" value="1"/>
</dbReference>
<dbReference type="EMBL" id="DS016316">
    <property type="protein sequence ID" value="KOB86533.1"/>
    <property type="molecule type" value="Genomic_DNA"/>
</dbReference>